<protein>
    <submittedName>
        <fullName evidence="3">Cell wall hydrolase</fullName>
    </submittedName>
</protein>
<dbReference type="InterPro" id="IPR011105">
    <property type="entry name" value="Cell_wall_hydrolase_SleB"/>
</dbReference>
<dbReference type="Pfam" id="PF07486">
    <property type="entry name" value="Hydrolase_2"/>
    <property type="match status" value="1"/>
</dbReference>
<dbReference type="Proteomes" id="UP000706039">
    <property type="component" value="Unassembled WGS sequence"/>
</dbReference>
<gene>
    <name evidence="3" type="ORF">K7G82_19900</name>
</gene>
<comment type="caution">
    <text evidence="3">The sequence shown here is derived from an EMBL/GenBank/DDBJ whole genome shotgun (WGS) entry which is preliminary data.</text>
</comment>
<sequence length="346" mass="36304">MFQRRTPGKRRQRLVVFALAVLASAGASAHAGLSAIAEEADSERAIPRSDSLGDLGYEHFPGSAYYFVQEDNAVSTPGATGYFPLPKELLGLGDLVPMPGGPGAAAAPALFRSATATDSLRASVCLATAIYYEAASESDDGQRAVAQVVLNRVRHPAFPNSVCGVVYQGSERATGCQFSFTCDGALSRAPSRAGWARASRIAHEALAGAVYAPVGLATHYHTLAVSPFWAPSLTKAAIVGAHIFYRWPGGAGTPGAFRQAYALREPVPGPYPRAVSPAEQLAALAVPATPLPAMQQVPASVQRAQPVDIQPAYETSGQPLAGGPAAITPDSQIREEWRDSGRWIAR</sequence>
<dbReference type="EMBL" id="JAINVV010000009">
    <property type="protein sequence ID" value="MBY8824579.1"/>
    <property type="molecule type" value="Genomic_DNA"/>
</dbReference>
<feature type="chain" id="PRO_5047409474" evidence="1">
    <location>
        <begin position="30"/>
        <end position="346"/>
    </location>
</feature>
<organism evidence="3 4">
    <name type="scientific">Sphingomonas colocasiae</name>
    <dbReference type="NCBI Taxonomy" id="1848973"/>
    <lineage>
        <taxon>Bacteria</taxon>
        <taxon>Pseudomonadati</taxon>
        <taxon>Pseudomonadota</taxon>
        <taxon>Alphaproteobacteria</taxon>
        <taxon>Sphingomonadales</taxon>
        <taxon>Sphingomonadaceae</taxon>
        <taxon>Sphingomonas</taxon>
    </lineage>
</organism>
<name>A0ABS7PX68_9SPHN</name>
<keyword evidence="3" id="KW-0378">Hydrolase</keyword>
<keyword evidence="1" id="KW-0732">Signal</keyword>
<dbReference type="GO" id="GO:0016787">
    <property type="term" value="F:hydrolase activity"/>
    <property type="evidence" value="ECO:0007669"/>
    <property type="project" value="UniProtKB-KW"/>
</dbReference>
<feature type="signal peptide" evidence="1">
    <location>
        <begin position="1"/>
        <end position="29"/>
    </location>
</feature>
<evidence type="ECO:0000313" key="4">
    <source>
        <dbReference type="Proteomes" id="UP000706039"/>
    </source>
</evidence>
<proteinExistence type="predicted"/>
<evidence type="ECO:0000313" key="3">
    <source>
        <dbReference type="EMBL" id="MBY8824579.1"/>
    </source>
</evidence>
<feature type="domain" description="Cell wall hydrolase SleB" evidence="2">
    <location>
        <begin position="136"/>
        <end position="245"/>
    </location>
</feature>
<reference evidence="3 4" key="1">
    <citation type="submission" date="2021-08" db="EMBL/GenBank/DDBJ databases">
        <authorList>
            <person name="Tuo L."/>
        </authorList>
    </citation>
    <scope>NUCLEOTIDE SEQUENCE [LARGE SCALE GENOMIC DNA]</scope>
    <source>
        <strain evidence="3 4">JCM 31229</strain>
    </source>
</reference>
<evidence type="ECO:0000256" key="1">
    <source>
        <dbReference type="SAM" id="SignalP"/>
    </source>
</evidence>
<evidence type="ECO:0000259" key="2">
    <source>
        <dbReference type="Pfam" id="PF07486"/>
    </source>
</evidence>
<accession>A0ABS7PX68</accession>
<dbReference type="Gene3D" id="1.10.10.2520">
    <property type="entry name" value="Cell wall hydrolase SleB, domain 1"/>
    <property type="match status" value="1"/>
</dbReference>
<keyword evidence="4" id="KW-1185">Reference proteome</keyword>
<dbReference type="InterPro" id="IPR042047">
    <property type="entry name" value="SleB_dom1"/>
</dbReference>